<dbReference type="STRING" id="1273541.Pyrde_1356"/>
<evidence type="ECO:0000313" key="2">
    <source>
        <dbReference type="Proteomes" id="UP000058613"/>
    </source>
</evidence>
<name>A0A0P0N408_9CREN</name>
<dbReference type="Proteomes" id="UP000058613">
    <property type="component" value="Chromosome"/>
</dbReference>
<dbReference type="AlphaFoldDB" id="A0A0P0N408"/>
<dbReference type="OrthoDB" id="386633at2157"/>
<sequence>MPVLEAAFRSAWPMSFRRPGVFEARVHGPGAASETLAYPMPSTIAGALASLAYEAGACSRAQRPGVYGDTEACLESLFGEKYHLYTGLARHSGKLYVYTSRGYAPLDTVKKLLASVAPLSGRPRLLFEGLMEGLKAGSSLQARVLRRTGIALNRSSKTAAPGMLYTIGMLDPLQGTELVEFVALVEASKSPIEEGEKRFMTTLGGEQRPAQLVLRSSDTEPVGLLSACSGNNTLLLLLVSPALLDESPWAGVIELTKSAAKRLAESLVSAAGLESILEPREPYIVQLTREPVEAVMPGWSMAREVHRPPLLLVPAGTIVVATTREDPCRAAKEAARRGLGAYTRLGWGTVVVA</sequence>
<proteinExistence type="predicted"/>
<evidence type="ECO:0000313" key="1">
    <source>
        <dbReference type="EMBL" id="ALL01402.1"/>
    </source>
</evidence>
<dbReference type="InterPro" id="IPR019117">
    <property type="entry name" value="CRISPR-assoc_protein_Cmr3"/>
</dbReference>
<protein>
    <submittedName>
        <fullName evidence="1">CRISPR-associated protein (Cas_Cmr3)</fullName>
    </submittedName>
</protein>
<dbReference type="Pfam" id="PF09700">
    <property type="entry name" value="Cas_Cmr3"/>
    <property type="match status" value="1"/>
</dbReference>
<accession>A0A0P0N408</accession>
<dbReference type="RefSeq" id="WP_143522166.1">
    <property type="nucleotide sequence ID" value="NZ_CP013011.1"/>
</dbReference>
<dbReference type="KEGG" id="pdl:Pyrde_1356"/>
<dbReference type="EMBL" id="CP013011">
    <property type="protein sequence ID" value="ALL01402.1"/>
    <property type="molecule type" value="Genomic_DNA"/>
</dbReference>
<dbReference type="GeneID" id="26099696"/>
<organism evidence="1 2">
    <name type="scientific">Pyrodictium delaneyi</name>
    <dbReference type="NCBI Taxonomy" id="1273541"/>
    <lineage>
        <taxon>Archaea</taxon>
        <taxon>Thermoproteota</taxon>
        <taxon>Thermoprotei</taxon>
        <taxon>Desulfurococcales</taxon>
        <taxon>Pyrodictiaceae</taxon>
        <taxon>Pyrodictium</taxon>
    </lineage>
</organism>
<reference evidence="1 2" key="1">
    <citation type="submission" date="2015-10" db="EMBL/GenBank/DDBJ databases">
        <title>Complete genome sequence of hyperthermophilic archaeon Pyrodictium delaneyi Su06.</title>
        <authorList>
            <person name="Jung J.-H."/>
            <person name="Lin J."/>
            <person name="Holden J.F."/>
            <person name="Park C.-S."/>
        </authorList>
    </citation>
    <scope>NUCLEOTIDE SEQUENCE [LARGE SCALE GENOMIC DNA]</scope>
    <source>
        <strain evidence="1 2">Su06</strain>
    </source>
</reference>
<gene>
    <name evidence="1" type="ORF">Pyrde_1356</name>
</gene>